<dbReference type="EMBL" id="BARS01018970">
    <property type="protein sequence ID" value="GAF86511.1"/>
    <property type="molecule type" value="Genomic_DNA"/>
</dbReference>
<evidence type="ECO:0000313" key="6">
    <source>
        <dbReference type="EMBL" id="GAF86511.1"/>
    </source>
</evidence>
<feature type="transmembrane region" description="Helical" evidence="5">
    <location>
        <begin position="185"/>
        <end position="218"/>
    </location>
</feature>
<comment type="subcellular location">
    <subcellularLocation>
        <location evidence="1">Membrane</location>
        <topology evidence="1">Multi-pass membrane protein</topology>
    </subcellularLocation>
</comment>
<dbReference type="InterPro" id="IPR051598">
    <property type="entry name" value="TSUP/Inactive_protease-like"/>
</dbReference>
<feature type="transmembrane region" description="Helical" evidence="5">
    <location>
        <begin position="9"/>
        <end position="42"/>
    </location>
</feature>
<dbReference type="AlphaFoldDB" id="X0TGW2"/>
<sequence length="221" mass="22628">MIEPIGLSALWYTLTGICSGLLGAILGLGGGIIVVPVMMILLGVPAHFAVAASLVGVVATSTSSSAGYMKRGLPLVRVGLTLELTTILGAIAGSIAAGFLSENVIHVLFSLLLLYTAWNMWRGRKIREAEDNPDLVKVTPLALGGSAVAGCISGSLGVGGGVVKVPVLNMILGAPMHRSTSTSTFMMGLTAAVGCIAFYMRGELLLSLAAPLVLGVLIRAR</sequence>
<evidence type="ECO:0000256" key="4">
    <source>
        <dbReference type="ARBA" id="ARBA00023136"/>
    </source>
</evidence>
<reference evidence="6" key="1">
    <citation type="journal article" date="2014" name="Front. Microbiol.">
        <title>High frequency of phylogenetically diverse reductive dehalogenase-homologous genes in deep subseafloor sedimentary metagenomes.</title>
        <authorList>
            <person name="Kawai M."/>
            <person name="Futagami T."/>
            <person name="Toyoda A."/>
            <person name="Takaki Y."/>
            <person name="Nishi S."/>
            <person name="Hori S."/>
            <person name="Arai W."/>
            <person name="Tsubouchi T."/>
            <person name="Morono Y."/>
            <person name="Uchiyama I."/>
            <person name="Ito T."/>
            <person name="Fujiyama A."/>
            <person name="Inagaki F."/>
            <person name="Takami H."/>
        </authorList>
    </citation>
    <scope>NUCLEOTIDE SEQUENCE</scope>
    <source>
        <strain evidence="6">Expedition CK06-06</strain>
    </source>
</reference>
<evidence type="ECO:0000256" key="2">
    <source>
        <dbReference type="ARBA" id="ARBA00022692"/>
    </source>
</evidence>
<keyword evidence="2 5" id="KW-0812">Transmembrane</keyword>
<comment type="caution">
    <text evidence="6">The sequence shown here is derived from an EMBL/GenBank/DDBJ whole genome shotgun (WGS) entry which is preliminary data.</text>
</comment>
<feature type="transmembrane region" description="Helical" evidence="5">
    <location>
        <begin position="141"/>
        <end position="165"/>
    </location>
</feature>
<evidence type="ECO:0000256" key="3">
    <source>
        <dbReference type="ARBA" id="ARBA00022989"/>
    </source>
</evidence>
<dbReference type="GO" id="GO:0016020">
    <property type="term" value="C:membrane"/>
    <property type="evidence" value="ECO:0007669"/>
    <property type="project" value="UniProtKB-SubCell"/>
</dbReference>
<feature type="transmembrane region" description="Helical" evidence="5">
    <location>
        <begin position="75"/>
        <end position="97"/>
    </location>
</feature>
<evidence type="ECO:0000256" key="1">
    <source>
        <dbReference type="ARBA" id="ARBA00004141"/>
    </source>
</evidence>
<dbReference type="Pfam" id="PF01925">
    <property type="entry name" value="TauE"/>
    <property type="match status" value="1"/>
</dbReference>
<gene>
    <name evidence="6" type="ORF">S01H1_30794</name>
</gene>
<proteinExistence type="predicted"/>
<keyword evidence="3 5" id="KW-1133">Transmembrane helix</keyword>
<protein>
    <recommendedName>
        <fullName evidence="7">Membrane transporter protein</fullName>
    </recommendedName>
</protein>
<accession>X0TGW2</accession>
<name>X0TGW2_9ZZZZ</name>
<feature type="transmembrane region" description="Helical" evidence="5">
    <location>
        <begin position="103"/>
        <end position="121"/>
    </location>
</feature>
<feature type="non-terminal residue" evidence="6">
    <location>
        <position position="221"/>
    </location>
</feature>
<organism evidence="6">
    <name type="scientific">marine sediment metagenome</name>
    <dbReference type="NCBI Taxonomy" id="412755"/>
    <lineage>
        <taxon>unclassified sequences</taxon>
        <taxon>metagenomes</taxon>
        <taxon>ecological metagenomes</taxon>
    </lineage>
</organism>
<dbReference type="PANTHER" id="PTHR43701">
    <property type="entry name" value="MEMBRANE TRANSPORTER PROTEIN MJ0441-RELATED"/>
    <property type="match status" value="1"/>
</dbReference>
<dbReference type="PANTHER" id="PTHR43701:SF2">
    <property type="entry name" value="MEMBRANE TRANSPORTER PROTEIN YJNA-RELATED"/>
    <property type="match status" value="1"/>
</dbReference>
<evidence type="ECO:0000256" key="5">
    <source>
        <dbReference type="SAM" id="Phobius"/>
    </source>
</evidence>
<keyword evidence="4 5" id="KW-0472">Membrane</keyword>
<dbReference type="InterPro" id="IPR002781">
    <property type="entry name" value="TM_pro_TauE-like"/>
</dbReference>
<evidence type="ECO:0008006" key="7">
    <source>
        <dbReference type="Google" id="ProtNLM"/>
    </source>
</evidence>